<proteinExistence type="predicted"/>
<dbReference type="InterPro" id="IPR045076">
    <property type="entry name" value="MutS"/>
</dbReference>
<keyword evidence="3" id="KW-0238">DNA-binding</keyword>
<dbReference type="GO" id="GO:0140664">
    <property type="term" value="F:ATP-dependent DNA damage sensor activity"/>
    <property type="evidence" value="ECO:0007669"/>
    <property type="project" value="InterPro"/>
</dbReference>
<dbReference type="PANTHER" id="PTHR11361:SF34">
    <property type="entry name" value="DNA MISMATCH REPAIR PROTEIN MSH1, MITOCHONDRIAL"/>
    <property type="match status" value="1"/>
</dbReference>
<protein>
    <recommendedName>
        <fullName evidence="4">DNA mismatch repair proteins mutS family domain-containing protein</fullName>
    </recommendedName>
</protein>
<dbReference type="AlphaFoldDB" id="A0A923N785"/>
<reference evidence="5" key="1">
    <citation type="submission" date="2020-08" db="EMBL/GenBank/DDBJ databases">
        <title>Pontibacter sp. SD6 16S ribosomal RNA gene Genome sequencing and assembly.</title>
        <authorList>
            <person name="Kang M."/>
        </authorList>
    </citation>
    <scope>NUCLEOTIDE SEQUENCE</scope>
    <source>
        <strain evidence="5">SD6</strain>
    </source>
</reference>
<evidence type="ECO:0000256" key="1">
    <source>
        <dbReference type="ARBA" id="ARBA00022741"/>
    </source>
</evidence>
<evidence type="ECO:0000259" key="4">
    <source>
        <dbReference type="SMART" id="SM00534"/>
    </source>
</evidence>
<keyword evidence="2" id="KW-0067">ATP-binding</keyword>
<dbReference type="InterPro" id="IPR027417">
    <property type="entry name" value="P-loop_NTPase"/>
</dbReference>
<dbReference type="Proteomes" id="UP000603640">
    <property type="component" value="Unassembled WGS sequence"/>
</dbReference>
<dbReference type="Gene3D" id="1.10.1420.10">
    <property type="match status" value="1"/>
</dbReference>
<dbReference type="GO" id="GO:0005524">
    <property type="term" value="F:ATP binding"/>
    <property type="evidence" value="ECO:0007669"/>
    <property type="project" value="UniProtKB-KW"/>
</dbReference>
<name>A0A923N785_9BACT</name>
<gene>
    <name evidence="5" type="ORF">H8S84_09375</name>
</gene>
<dbReference type="RefSeq" id="WP_187067056.1">
    <property type="nucleotide sequence ID" value="NZ_JACRVF010000002.1"/>
</dbReference>
<dbReference type="SUPFAM" id="SSF52540">
    <property type="entry name" value="P-loop containing nucleoside triphosphate hydrolases"/>
    <property type="match status" value="1"/>
</dbReference>
<keyword evidence="6" id="KW-1185">Reference proteome</keyword>
<dbReference type="PANTHER" id="PTHR11361">
    <property type="entry name" value="DNA MISMATCH REPAIR PROTEIN MUTS FAMILY MEMBER"/>
    <property type="match status" value="1"/>
</dbReference>
<dbReference type="Pfam" id="PF00488">
    <property type="entry name" value="MutS_V"/>
    <property type="match status" value="1"/>
</dbReference>
<sequence length="432" mass="49195">MLKVHDLNLKNDILPLFNYTYSTEAEDLLRQFISKPLNSVDEIYNRQQEIKAFVQNWKVLESFTYQRLDYREAMYFLNEVASNKIVLETQQLKAFIRLTFNYGQRQQLISKCIQVINFLHRLNSRYFSGLSIAAFPASFQKHLQVINAFIHKLEMEKQAGLVAQQQFTLKATIQFSQKLNALTQHETTSFWTSLATFEAYFSITKGILTHHFAFPVFAEDAFELKQFYHPSLKKPVKNDLCLASTDNVILLTGPNMSGKSTLLRAVSLCVYLAHLGLAVPAASAVLPYFDTVAVAINTNDSLQDGYSHFMAEIINLKSVVQEANSGKSCFAVFDELFRGTNTDDALDITTTTINGLAKYNRCYFIISTHLLHLKSATEIPGVKQFSIACELQENLPVFTYRLQEGWSDLKIGRILFEKEGIPELLERIQLTG</sequence>
<dbReference type="SMART" id="SM00534">
    <property type="entry name" value="MUTSac"/>
    <property type="match status" value="1"/>
</dbReference>
<evidence type="ECO:0000256" key="2">
    <source>
        <dbReference type="ARBA" id="ARBA00022840"/>
    </source>
</evidence>
<evidence type="ECO:0000313" key="5">
    <source>
        <dbReference type="EMBL" id="MBC5993042.1"/>
    </source>
</evidence>
<dbReference type="Gene3D" id="3.40.50.300">
    <property type="entry name" value="P-loop containing nucleotide triphosphate hydrolases"/>
    <property type="match status" value="1"/>
</dbReference>
<keyword evidence="1" id="KW-0547">Nucleotide-binding</keyword>
<dbReference type="InterPro" id="IPR000432">
    <property type="entry name" value="DNA_mismatch_repair_MutS_C"/>
</dbReference>
<feature type="domain" description="DNA mismatch repair proteins mutS family" evidence="4">
    <location>
        <begin position="246"/>
        <end position="429"/>
    </location>
</feature>
<dbReference type="SUPFAM" id="SSF48334">
    <property type="entry name" value="DNA repair protein MutS, domain III"/>
    <property type="match status" value="1"/>
</dbReference>
<dbReference type="GO" id="GO:0006298">
    <property type="term" value="P:mismatch repair"/>
    <property type="evidence" value="ECO:0007669"/>
    <property type="project" value="InterPro"/>
</dbReference>
<dbReference type="GO" id="GO:0030983">
    <property type="term" value="F:mismatched DNA binding"/>
    <property type="evidence" value="ECO:0007669"/>
    <property type="project" value="InterPro"/>
</dbReference>
<evidence type="ECO:0000256" key="3">
    <source>
        <dbReference type="ARBA" id="ARBA00023125"/>
    </source>
</evidence>
<accession>A0A923N785</accession>
<organism evidence="5 6">
    <name type="scientific">Pontibacter cellulosilyticus</name>
    <dbReference type="NCBI Taxonomy" id="1720253"/>
    <lineage>
        <taxon>Bacteria</taxon>
        <taxon>Pseudomonadati</taxon>
        <taxon>Bacteroidota</taxon>
        <taxon>Cytophagia</taxon>
        <taxon>Cytophagales</taxon>
        <taxon>Hymenobacteraceae</taxon>
        <taxon>Pontibacter</taxon>
    </lineage>
</organism>
<evidence type="ECO:0000313" key="6">
    <source>
        <dbReference type="Proteomes" id="UP000603640"/>
    </source>
</evidence>
<dbReference type="EMBL" id="JACRVF010000002">
    <property type="protein sequence ID" value="MBC5993042.1"/>
    <property type="molecule type" value="Genomic_DNA"/>
</dbReference>
<comment type="caution">
    <text evidence="5">The sequence shown here is derived from an EMBL/GenBank/DDBJ whole genome shotgun (WGS) entry which is preliminary data.</text>
</comment>
<dbReference type="InterPro" id="IPR036187">
    <property type="entry name" value="DNA_mismatch_repair_MutS_sf"/>
</dbReference>